<keyword evidence="3" id="KW-1185">Reference proteome</keyword>
<dbReference type="InterPro" id="IPR002500">
    <property type="entry name" value="PAPS_reduct_dom"/>
</dbReference>
<sequence>MFIKDIDCTRDTPVVLGCADKPVYGKGIRITPRIEGRKDSEHFQKAYLPELLPLEEYDLIVVLLSGGKDSVACYYKLLELGVPKTKIEFWHHDIDGGHPSRRMDWRCTQNYVRALAEAENVDLRVSYRVNGFFGELYRIGASEPVEWIEPDTQEVKQCRLSPNYIKCQKLKEQATEEMESLLKAYGYRMKFPAKTGDLSRRWCSAYLKIMVADSVIANLDSLGELERLGGKCRKFPGKGSIGNGRWCSAQLKREVADSVIRNIDKMEDIGGKRHKFPAKGGTHQGRWCSGSLKAAVQDSVTSNLEKTRTDKKILIVSGERRGESAGRSRYNEMEIHRTNAEKRSHRIVHQWRAVIDYSEKDVWEVLKRHKVNPHPCYRIGWNRCSCAMCIFSTPSLFAGIREIYPEEYASLRQDEEILGFTLDNKKCLDDFVGDAGSCVYWEDKAAVRSIQTGVFSVGDIYVKEWKYPAGAFHGAEGGPC</sequence>
<proteinExistence type="predicted"/>
<dbReference type="SUPFAM" id="SSF52402">
    <property type="entry name" value="Adenine nucleotide alpha hydrolases-like"/>
    <property type="match status" value="2"/>
</dbReference>
<dbReference type="RefSeq" id="WP_103241268.1">
    <property type="nucleotide sequence ID" value="NZ_JANJZD010000021.1"/>
</dbReference>
<evidence type="ECO:0000313" key="2">
    <source>
        <dbReference type="EMBL" id="SOY31267.1"/>
    </source>
</evidence>
<evidence type="ECO:0000313" key="3">
    <source>
        <dbReference type="Proteomes" id="UP000236311"/>
    </source>
</evidence>
<accession>A0A2K4ZLA2</accession>
<dbReference type="InterPro" id="IPR014729">
    <property type="entry name" value="Rossmann-like_a/b/a_fold"/>
</dbReference>
<dbReference type="EMBL" id="OFSM01000023">
    <property type="protein sequence ID" value="SOY31267.1"/>
    <property type="molecule type" value="Genomic_DNA"/>
</dbReference>
<feature type="domain" description="Phosphoadenosine phosphosulphate reductase" evidence="1">
    <location>
        <begin position="311"/>
        <end position="390"/>
    </location>
</feature>
<dbReference type="AlphaFoldDB" id="A0A2K4ZLA2"/>
<dbReference type="GO" id="GO:0003824">
    <property type="term" value="F:catalytic activity"/>
    <property type="evidence" value="ECO:0007669"/>
    <property type="project" value="InterPro"/>
</dbReference>
<dbReference type="Pfam" id="PF01507">
    <property type="entry name" value="PAPS_reduct"/>
    <property type="match status" value="1"/>
</dbReference>
<organism evidence="2 3">
    <name type="scientific">Acetatifactor muris</name>
    <dbReference type="NCBI Taxonomy" id="879566"/>
    <lineage>
        <taxon>Bacteria</taxon>
        <taxon>Bacillati</taxon>
        <taxon>Bacillota</taxon>
        <taxon>Clostridia</taxon>
        <taxon>Lachnospirales</taxon>
        <taxon>Lachnospiraceae</taxon>
        <taxon>Acetatifactor</taxon>
    </lineage>
</organism>
<name>A0A2K4ZLA2_9FIRM</name>
<reference evidence="2 3" key="1">
    <citation type="submission" date="2018-01" db="EMBL/GenBank/DDBJ databases">
        <authorList>
            <person name="Gaut B.S."/>
            <person name="Morton B.R."/>
            <person name="Clegg M.T."/>
            <person name="Duvall M.R."/>
        </authorList>
    </citation>
    <scope>NUCLEOTIDE SEQUENCE [LARGE SCALE GENOMIC DNA]</scope>
    <source>
        <strain evidence="2">GP69</strain>
    </source>
</reference>
<evidence type="ECO:0000259" key="1">
    <source>
        <dbReference type="Pfam" id="PF01507"/>
    </source>
</evidence>
<dbReference type="Gene3D" id="3.40.50.620">
    <property type="entry name" value="HUPs"/>
    <property type="match status" value="2"/>
</dbReference>
<dbReference type="OrthoDB" id="9772814at2"/>
<gene>
    <name evidence="2" type="ORF">AMURIS_04003</name>
</gene>
<protein>
    <recommendedName>
        <fullName evidence="1">Phosphoadenosine phosphosulphate reductase domain-containing protein</fullName>
    </recommendedName>
</protein>
<dbReference type="Proteomes" id="UP000236311">
    <property type="component" value="Unassembled WGS sequence"/>
</dbReference>